<comment type="caution">
    <text evidence="1">The sequence shown here is derived from an EMBL/GenBank/DDBJ whole genome shotgun (WGS) entry which is preliminary data.</text>
</comment>
<evidence type="ECO:0000313" key="2">
    <source>
        <dbReference type="Proteomes" id="UP001497535"/>
    </source>
</evidence>
<reference evidence="1" key="1">
    <citation type="submission" date="2023-11" db="EMBL/GenBank/DDBJ databases">
        <authorList>
            <person name="Poullet M."/>
        </authorList>
    </citation>
    <scope>NUCLEOTIDE SEQUENCE</scope>
    <source>
        <strain evidence="1">E1834</strain>
    </source>
</reference>
<keyword evidence="2" id="KW-1185">Reference proteome</keyword>
<dbReference type="EMBL" id="CAVMJV010000039">
    <property type="protein sequence ID" value="CAK5079832.1"/>
    <property type="molecule type" value="Genomic_DNA"/>
</dbReference>
<dbReference type="Proteomes" id="UP001497535">
    <property type="component" value="Unassembled WGS sequence"/>
</dbReference>
<protein>
    <submittedName>
        <fullName evidence="1">Uncharacterized protein</fullName>
    </submittedName>
</protein>
<accession>A0ACB0ZL60</accession>
<organism evidence="1 2">
    <name type="scientific">Meloidogyne enterolobii</name>
    <name type="common">Root-knot nematode worm</name>
    <name type="synonym">Meloidogyne mayaguensis</name>
    <dbReference type="NCBI Taxonomy" id="390850"/>
    <lineage>
        <taxon>Eukaryota</taxon>
        <taxon>Metazoa</taxon>
        <taxon>Ecdysozoa</taxon>
        <taxon>Nematoda</taxon>
        <taxon>Chromadorea</taxon>
        <taxon>Rhabditida</taxon>
        <taxon>Tylenchina</taxon>
        <taxon>Tylenchomorpha</taxon>
        <taxon>Tylenchoidea</taxon>
        <taxon>Meloidogynidae</taxon>
        <taxon>Meloidogyninae</taxon>
        <taxon>Meloidogyne</taxon>
    </lineage>
</organism>
<proteinExistence type="predicted"/>
<evidence type="ECO:0000313" key="1">
    <source>
        <dbReference type="EMBL" id="CAK5079832.1"/>
    </source>
</evidence>
<name>A0ACB0ZL60_MELEN</name>
<sequence length="113" mass="13562">MKECGANENELIIIDEQISLTDEANMADYRDTLQPLDLAPPKKFMRPHKNCQIKMLLMMPAIAEWILEQRLFAHINHDWYSLLLMLMILLIWNCLIQLKKSENYESLWRHHRK</sequence>
<gene>
    <name evidence="1" type="ORF">MENTE1834_LOCUS26972</name>
</gene>